<dbReference type="GO" id="GO:0140291">
    <property type="term" value="P:peptidyl-glutamate ADP-deribosylation"/>
    <property type="evidence" value="ECO:0007669"/>
    <property type="project" value="TreeGrafter"/>
</dbReference>
<organism evidence="2 3">
    <name type="scientific">Penicillium alfredii</name>
    <dbReference type="NCBI Taxonomy" id="1506179"/>
    <lineage>
        <taxon>Eukaryota</taxon>
        <taxon>Fungi</taxon>
        <taxon>Dikarya</taxon>
        <taxon>Ascomycota</taxon>
        <taxon>Pezizomycotina</taxon>
        <taxon>Eurotiomycetes</taxon>
        <taxon>Eurotiomycetidae</taxon>
        <taxon>Eurotiales</taxon>
        <taxon>Aspergillaceae</taxon>
        <taxon>Penicillium</taxon>
    </lineage>
</organism>
<sequence length="244" mass="26316">MSSSSEPQGLVAIPSDDSNDAVPSMPPIQHTRVRESPGNLFDASEGAALIHACNAQGVWGAGIARAFRERYPAAYQVYRTHCRQLLARREPNTLINLQSGNETTIRVWHPLGTALIIPPQQADLAAGKKRHWIVCLFTSGGYGRQVDPPNLIVNSTYSALCDLKRQLQLLDSDQTQGLAGDGDAPTALYSCRFNSGMFGVSWDRTRSLLDAVGLDVMVVYPFGEEVDDQASSGCGGARAARAIT</sequence>
<dbReference type="InterPro" id="IPR043472">
    <property type="entry name" value="Macro_dom-like"/>
</dbReference>
<dbReference type="RefSeq" id="XP_056515526.1">
    <property type="nucleotide sequence ID" value="XM_056650676.1"/>
</dbReference>
<dbReference type="EMBL" id="JAPMSZ010000001">
    <property type="protein sequence ID" value="KAJ5114333.1"/>
    <property type="molecule type" value="Genomic_DNA"/>
</dbReference>
<proteinExistence type="predicted"/>
<name>A0A9W9G9I0_9EURO</name>
<accession>A0A9W9G9I0</accession>
<dbReference type="Gene3D" id="3.40.220.10">
    <property type="entry name" value="Leucine Aminopeptidase, subunit E, domain 1"/>
    <property type="match status" value="1"/>
</dbReference>
<comment type="caution">
    <text evidence="2">The sequence shown here is derived from an EMBL/GenBank/DDBJ whole genome shotgun (WGS) entry which is preliminary data.</text>
</comment>
<dbReference type="PANTHER" id="PTHR12521">
    <property type="entry name" value="PROTEIN C6ORF130"/>
    <property type="match status" value="1"/>
</dbReference>
<reference evidence="2" key="2">
    <citation type="journal article" date="2023" name="IMA Fungus">
        <title>Comparative genomic study of the Penicillium genus elucidates a diverse pangenome and 15 lateral gene transfer events.</title>
        <authorList>
            <person name="Petersen C."/>
            <person name="Sorensen T."/>
            <person name="Nielsen M.R."/>
            <person name="Sondergaard T.E."/>
            <person name="Sorensen J.L."/>
            <person name="Fitzpatrick D.A."/>
            <person name="Frisvad J.C."/>
            <person name="Nielsen K.L."/>
        </authorList>
    </citation>
    <scope>NUCLEOTIDE SEQUENCE</scope>
    <source>
        <strain evidence="2">IBT 34128</strain>
    </source>
</reference>
<reference evidence="2" key="1">
    <citation type="submission" date="2022-11" db="EMBL/GenBank/DDBJ databases">
        <authorList>
            <person name="Petersen C."/>
        </authorList>
    </citation>
    <scope>NUCLEOTIDE SEQUENCE</scope>
    <source>
        <strain evidence="2">IBT 34128</strain>
    </source>
</reference>
<dbReference type="Proteomes" id="UP001141434">
    <property type="component" value="Unassembled WGS sequence"/>
</dbReference>
<evidence type="ECO:0000256" key="1">
    <source>
        <dbReference type="SAM" id="MobiDB-lite"/>
    </source>
</evidence>
<evidence type="ECO:0000313" key="2">
    <source>
        <dbReference type="EMBL" id="KAJ5114333.1"/>
    </source>
</evidence>
<protein>
    <submittedName>
        <fullName evidence="2">Appr-1-p processing</fullName>
    </submittedName>
</protein>
<keyword evidence="3" id="KW-1185">Reference proteome</keyword>
<evidence type="ECO:0000313" key="3">
    <source>
        <dbReference type="Proteomes" id="UP001141434"/>
    </source>
</evidence>
<dbReference type="InterPro" id="IPR050892">
    <property type="entry name" value="ADP-ribose_metab_enzymes"/>
</dbReference>
<gene>
    <name evidence="2" type="ORF">NUU61_000092</name>
</gene>
<dbReference type="PANTHER" id="PTHR12521:SF0">
    <property type="entry name" value="ADP-RIBOSE GLYCOHYDROLASE OARD1"/>
    <property type="match status" value="1"/>
</dbReference>
<dbReference type="OrthoDB" id="2155246at2759"/>
<dbReference type="SUPFAM" id="SSF52949">
    <property type="entry name" value="Macro domain-like"/>
    <property type="match status" value="1"/>
</dbReference>
<dbReference type="AlphaFoldDB" id="A0A9W9G9I0"/>
<feature type="region of interest" description="Disordered" evidence="1">
    <location>
        <begin position="1"/>
        <end position="24"/>
    </location>
</feature>
<dbReference type="GeneID" id="81389844"/>